<dbReference type="PANTHER" id="PTHR31238">
    <property type="entry name" value="GERMIN-LIKE PROTEIN SUBFAMILY 3 MEMBER 3"/>
    <property type="match status" value="1"/>
</dbReference>
<evidence type="ECO:0000256" key="6">
    <source>
        <dbReference type="SAM" id="SignalP"/>
    </source>
</evidence>
<keyword evidence="6" id="KW-0732">Signal</keyword>
<organism evidence="8 9">
    <name type="scientific">Porphyridium purpureum</name>
    <name type="common">Red alga</name>
    <name type="synonym">Porphyridium cruentum</name>
    <dbReference type="NCBI Taxonomy" id="35688"/>
    <lineage>
        <taxon>Eukaryota</taxon>
        <taxon>Rhodophyta</taxon>
        <taxon>Bangiophyceae</taxon>
        <taxon>Porphyridiales</taxon>
        <taxon>Porphyridiaceae</taxon>
        <taxon>Porphyridium</taxon>
    </lineage>
</organism>
<dbReference type="InterPro" id="IPR014710">
    <property type="entry name" value="RmlC-like_jellyroll"/>
</dbReference>
<dbReference type="OrthoDB" id="1921208at2759"/>
<dbReference type="AlphaFoldDB" id="A0A5J4ZA64"/>
<dbReference type="SUPFAM" id="SSF51182">
    <property type="entry name" value="RmlC-like cupins"/>
    <property type="match status" value="1"/>
</dbReference>
<evidence type="ECO:0000259" key="7">
    <source>
        <dbReference type="SMART" id="SM00835"/>
    </source>
</evidence>
<feature type="signal peptide" evidence="6">
    <location>
        <begin position="1"/>
        <end position="29"/>
    </location>
</feature>
<dbReference type="InterPro" id="IPR006045">
    <property type="entry name" value="Cupin_1"/>
</dbReference>
<protein>
    <submittedName>
        <fullName evidence="8">Germin-like protein 1-2</fullName>
    </submittedName>
</protein>
<dbReference type="Pfam" id="PF00190">
    <property type="entry name" value="Cupin_1"/>
    <property type="match status" value="1"/>
</dbReference>
<comment type="subcellular location">
    <subcellularLocation>
        <location evidence="1">Secreted</location>
    </subcellularLocation>
</comment>
<dbReference type="SMART" id="SM00835">
    <property type="entry name" value="Cupin_1"/>
    <property type="match status" value="1"/>
</dbReference>
<dbReference type="GO" id="GO:0005576">
    <property type="term" value="C:extracellular region"/>
    <property type="evidence" value="ECO:0007669"/>
    <property type="project" value="UniProtKB-SubCell"/>
</dbReference>
<keyword evidence="4" id="KW-0479">Metal-binding</keyword>
<feature type="chain" id="PRO_5023851751" evidence="6">
    <location>
        <begin position="30"/>
        <end position="294"/>
    </location>
</feature>
<comment type="similarity">
    <text evidence="2">Belongs to the germin family.</text>
</comment>
<name>A0A5J4ZA64_PORPP</name>
<evidence type="ECO:0000313" key="9">
    <source>
        <dbReference type="Proteomes" id="UP000324585"/>
    </source>
</evidence>
<gene>
    <name evidence="8" type="ORF">FVE85_7507</name>
</gene>
<dbReference type="InterPro" id="IPR011051">
    <property type="entry name" value="RmlC_Cupin_sf"/>
</dbReference>
<evidence type="ECO:0000256" key="3">
    <source>
        <dbReference type="ARBA" id="ARBA00022525"/>
    </source>
</evidence>
<keyword evidence="5" id="KW-0464">Manganese</keyword>
<dbReference type="EMBL" id="VRMN01000001">
    <property type="protein sequence ID" value="KAA8499922.1"/>
    <property type="molecule type" value="Genomic_DNA"/>
</dbReference>
<evidence type="ECO:0000256" key="5">
    <source>
        <dbReference type="ARBA" id="ARBA00023211"/>
    </source>
</evidence>
<dbReference type="Proteomes" id="UP000324585">
    <property type="component" value="Unassembled WGS sequence"/>
</dbReference>
<comment type="caution">
    <text evidence="8">The sequence shown here is derived from an EMBL/GenBank/DDBJ whole genome shotgun (WGS) entry which is preliminary data.</text>
</comment>
<evidence type="ECO:0000313" key="8">
    <source>
        <dbReference type="EMBL" id="KAA8499922.1"/>
    </source>
</evidence>
<evidence type="ECO:0000256" key="2">
    <source>
        <dbReference type="ARBA" id="ARBA00007456"/>
    </source>
</evidence>
<dbReference type="Gene3D" id="2.60.120.10">
    <property type="entry name" value="Jelly Rolls"/>
    <property type="match status" value="1"/>
</dbReference>
<proteinExistence type="inferred from homology"/>
<accession>A0A5J4ZA64</accession>
<keyword evidence="9" id="KW-1185">Reference proteome</keyword>
<dbReference type="InterPro" id="IPR001929">
    <property type="entry name" value="Germin"/>
</dbReference>
<dbReference type="PRINTS" id="PR00325">
    <property type="entry name" value="GERMIN"/>
</dbReference>
<keyword evidence="3" id="KW-0964">Secreted</keyword>
<sequence>MACKVRQHSGLWILVVSVVMAAAATGVYATEKEKSAEHAAPHIVDAVSMPKPTEKGMPQKFSASDFTFDSNLGRYAPNTVGPGGEIINAELPVADAEEHCSTAIVNLLKPGSLNLAHTHPRASEIVYVTKGIVRLGISCPAEEYGYPPFIKEFDIPQDGFGFVPQSCLHFEVNVGYGEAQFVAFFDHHDPGVVTFPQALWALDKYVDKALLKLEYAPHDFKQQLKDSHPKNIGSLSPYACDTLDAYSGDTGYELKSCGHEYTTDTQCEALGCCYVVADGVGKCTHAYAHLVHKI</sequence>
<feature type="domain" description="Cupin type-1" evidence="7">
    <location>
        <begin position="70"/>
        <end position="212"/>
    </location>
</feature>
<dbReference type="GO" id="GO:0030145">
    <property type="term" value="F:manganese ion binding"/>
    <property type="evidence" value="ECO:0007669"/>
    <property type="project" value="InterPro"/>
</dbReference>
<reference evidence="9" key="1">
    <citation type="journal article" date="2019" name="Nat. Commun.">
        <title>Expansion of phycobilisome linker gene families in mesophilic red algae.</title>
        <authorList>
            <person name="Lee J."/>
            <person name="Kim D."/>
            <person name="Bhattacharya D."/>
            <person name="Yoon H.S."/>
        </authorList>
    </citation>
    <scope>NUCLEOTIDE SEQUENCE [LARGE SCALE GENOMIC DNA]</scope>
    <source>
        <strain evidence="9">CCMP 1328</strain>
    </source>
</reference>
<evidence type="ECO:0000256" key="4">
    <source>
        <dbReference type="ARBA" id="ARBA00022723"/>
    </source>
</evidence>
<evidence type="ECO:0000256" key="1">
    <source>
        <dbReference type="ARBA" id="ARBA00004613"/>
    </source>
</evidence>